<dbReference type="Proteomes" id="UP001589813">
    <property type="component" value="Unassembled WGS sequence"/>
</dbReference>
<evidence type="ECO:0000313" key="3">
    <source>
        <dbReference type="EMBL" id="MFC0048921.1"/>
    </source>
</evidence>
<dbReference type="EMBL" id="JBHLXP010000003">
    <property type="protein sequence ID" value="MFC0048921.1"/>
    <property type="molecule type" value="Genomic_DNA"/>
</dbReference>
<dbReference type="SUPFAM" id="SSF159594">
    <property type="entry name" value="XCC0632-like"/>
    <property type="match status" value="1"/>
</dbReference>
<proteinExistence type="predicted"/>
<keyword evidence="3" id="KW-0449">Lipoprotein</keyword>
<comment type="caution">
    <text evidence="3">The sequence shown here is derived from an EMBL/GenBank/DDBJ whole genome shotgun (WGS) entry which is preliminary data.</text>
</comment>
<dbReference type="InterPro" id="IPR005586">
    <property type="entry name" value="ABC_trans_aux"/>
</dbReference>
<dbReference type="Pfam" id="PF03886">
    <property type="entry name" value="ABC_trans_aux"/>
    <property type="match status" value="1"/>
</dbReference>
<sequence>MRSGFFLSSLAALSLLTACSSSVELRYYQLPQPAVVSVQPNATAPVLYVEPVMVAAYLNSNSLILQTSTVELHKTSQHQWADPLDQQLQRLLVNGLQQALPAYRVTGQQPAGDVVRLLVQVEQFHGQQQGIALVSGRFHLLQGDKVHSQNFQLQLPQPDEGYPALVDTLGQGWQQAILQFAAAVGTFSPVAK</sequence>
<dbReference type="RefSeq" id="WP_377243851.1">
    <property type="nucleotide sequence ID" value="NZ_JBHLXP010000003.1"/>
</dbReference>
<protein>
    <submittedName>
        <fullName evidence="3">ABC-type transport auxiliary lipoprotein family protein</fullName>
    </submittedName>
</protein>
<gene>
    <name evidence="3" type="ORF">ACFFJP_11560</name>
</gene>
<evidence type="ECO:0000259" key="2">
    <source>
        <dbReference type="Pfam" id="PF03886"/>
    </source>
</evidence>
<dbReference type="PROSITE" id="PS51257">
    <property type="entry name" value="PROKAR_LIPOPROTEIN"/>
    <property type="match status" value="1"/>
</dbReference>
<keyword evidence="1" id="KW-0732">Signal</keyword>
<organism evidence="3 4">
    <name type="scientific">Rheinheimera tilapiae</name>
    <dbReference type="NCBI Taxonomy" id="875043"/>
    <lineage>
        <taxon>Bacteria</taxon>
        <taxon>Pseudomonadati</taxon>
        <taxon>Pseudomonadota</taxon>
        <taxon>Gammaproteobacteria</taxon>
        <taxon>Chromatiales</taxon>
        <taxon>Chromatiaceae</taxon>
        <taxon>Rheinheimera</taxon>
    </lineage>
</organism>
<feature type="domain" description="ABC-type transport auxiliary lipoprotein component" evidence="2">
    <location>
        <begin position="28"/>
        <end position="177"/>
    </location>
</feature>
<evidence type="ECO:0000313" key="4">
    <source>
        <dbReference type="Proteomes" id="UP001589813"/>
    </source>
</evidence>
<dbReference type="Gene3D" id="3.40.50.10610">
    <property type="entry name" value="ABC-type transport auxiliary lipoprotein component"/>
    <property type="match status" value="1"/>
</dbReference>
<keyword evidence="4" id="KW-1185">Reference proteome</keyword>
<name>A0ABV6BDF7_9GAMM</name>
<accession>A0ABV6BDF7</accession>
<reference evidence="3 4" key="1">
    <citation type="submission" date="2024-09" db="EMBL/GenBank/DDBJ databases">
        <authorList>
            <person name="Sun Q."/>
            <person name="Mori K."/>
        </authorList>
    </citation>
    <scope>NUCLEOTIDE SEQUENCE [LARGE SCALE GENOMIC DNA]</scope>
    <source>
        <strain evidence="3 4">KCTC 23315</strain>
    </source>
</reference>
<evidence type="ECO:0000256" key="1">
    <source>
        <dbReference type="SAM" id="SignalP"/>
    </source>
</evidence>
<feature type="chain" id="PRO_5046279337" evidence="1">
    <location>
        <begin position="24"/>
        <end position="192"/>
    </location>
</feature>
<feature type="signal peptide" evidence="1">
    <location>
        <begin position="1"/>
        <end position="23"/>
    </location>
</feature>